<gene>
    <name evidence="2" type="ORF">JY572_00565</name>
</gene>
<keyword evidence="3" id="KW-1185">Reference proteome</keyword>
<comment type="function">
    <text evidence="1">Catalyzes the hydroxylation of the N(6)-(4-aminobutyl)-L-lysine intermediate produced by deoxyhypusine synthase/DHPS on a critical lysine of the eukaryotic translation initiation factor 5A/eIF-5A. This is the second step of the post-translational modification of that lysine into an unusual amino acid residue named hypusine. Hypusination is unique to mature eIF-5A factor and is essential for its function.</text>
</comment>
<dbReference type="EMBL" id="CP071091">
    <property type="protein sequence ID" value="QSQ14627.1"/>
    <property type="molecule type" value="Genomic_DNA"/>
</dbReference>
<dbReference type="PROSITE" id="PS50077">
    <property type="entry name" value="HEAT_REPEAT"/>
    <property type="match status" value="1"/>
</dbReference>
<name>A0ABX7N792_9BACT</name>
<evidence type="ECO:0000313" key="3">
    <source>
        <dbReference type="Proteomes" id="UP000663090"/>
    </source>
</evidence>
<dbReference type="Proteomes" id="UP000663090">
    <property type="component" value="Chromosome"/>
</dbReference>
<evidence type="ECO:0000256" key="1">
    <source>
        <dbReference type="ARBA" id="ARBA00045876"/>
    </source>
</evidence>
<dbReference type="SMART" id="SM00567">
    <property type="entry name" value="EZ_HEAT"/>
    <property type="match status" value="12"/>
</dbReference>
<sequence>MSRQQGSPAEEARYRALQDLDPRGDNLVEVLIAGLHDESWRVRHAAAEGLQRLSTPSPEQVATRLVSVLGERGQTGARNAAAEALAGLGLAALGPLVTLLGHVDPDQRKFAADILGQLRRREAEVPLVQALSDADLNVRVSVSESLGRVGGEHAVHALEHLLGDSEPLMRLSALEGLANLRSPPSLPVVEALLEDARLRRSAFRVLGLIPEVAATERLCGGLASELRSMREAALAALGTQAALVAPEQRGEQDAVIRDALRRLPDTRERLARALEVEDVAVRAGALVAVAALGDASLAVPVAEVAREDRLLRDVLSTLGRLGLEGGRALLAAMADLSVPARAAAVEALVDLVDPSSVTPLCALLEWAEDDLRGVVVRALGRTRSAEAASPLVDLLRDSVTAGAATRALGVLAGSCRAAVVATLQDAVERRATPAAVAVLARVGGRPALPLLRRLARDVDPRWRAAAVDVAGEVDGGVGKELARAALADEATPVRAAGVRAMGRLGGSDAGALLRPALQDEDVFVRRVAVEAVGESGASDRAADLEALVRHPDGALATAAVRALSRLGLVELRVLREASEHPDPEVVKAVLSAVSGEGLALAVSLLEHSHWDVRAAAARVLGESGGTECLGPVRRALEVETDVLPRQALADAVARLSRR</sequence>
<dbReference type="PANTHER" id="PTHR12697:SF5">
    <property type="entry name" value="DEOXYHYPUSINE HYDROXYLASE"/>
    <property type="match status" value="1"/>
</dbReference>
<protein>
    <submittedName>
        <fullName evidence="2">HEAT repeat domain-containing protein</fullName>
    </submittedName>
</protein>
<dbReference type="Pfam" id="PF13646">
    <property type="entry name" value="HEAT_2"/>
    <property type="match status" value="4"/>
</dbReference>
<evidence type="ECO:0000313" key="2">
    <source>
        <dbReference type="EMBL" id="QSQ14627.1"/>
    </source>
</evidence>
<dbReference type="InterPro" id="IPR011989">
    <property type="entry name" value="ARM-like"/>
</dbReference>
<accession>A0ABX7N792</accession>
<dbReference type="Gene3D" id="1.25.10.10">
    <property type="entry name" value="Leucine-rich Repeat Variant"/>
    <property type="match status" value="6"/>
</dbReference>
<dbReference type="InterPro" id="IPR016024">
    <property type="entry name" value="ARM-type_fold"/>
</dbReference>
<organism evidence="2 3">
    <name type="scientific">Myxococcus landrumensis</name>
    <dbReference type="NCBI Taxonomy" id="2813577"/>
    <lineage>
        <taxon>Bacteria</taxon>
        <taxon>Pseudomonadati</taxon>
        <taxon>Myxococcota</taxon>
        <taxon>Myxococcia</taxon>
        <taxon>Myxococcales</taxon>
        <taxon>Cystobacterineae</taxon>
        <taxon>Myxococcaceae</taxon>
        <taxon>Myxococcus</taxon>
    </lineage>
</organism>
<dbReference type="PANTHER" id="PTHR12697">
    <property type="entry name" value="PBS LYASE HEAT-LIKE PROTEIN"/>
    <property type="match status" value="1"/>
</dbReference>
<reference evidence="2 3" key="1">
    <citation type="submission" date="2021-02" db="EMBL/GenBank/DDBJ databases">
        <title>De Novo genome assembly of isolated myxobacteria.</title>
        <authorList>
            <person name="Stevens D.C."/>
        </authorList>
    </citation>
    <scope>NUCLEOTIDE SEQUENCE [LARGE SCALE GENOMIC DNA]</scope>
    <source>
        <strain evidence="2 3">SCHIC003</strain>
    </source>
</reference>
<dbReference type="RefSeq" id="WP_206716395.1">
    <property type="nucleotide sequence ID" value="NZ_CP071091.1"/>
</dbReference>
<dbReference type="SUPFAM" id="SSF48371">
    <property type="entry name" value="ARM repeat"/>
    <property type="match status" value="3"/>
</dbReference>
<dbReference type="InterPro" id="IPR021133">
    <property type="entry name" value="HEAT_type_2"/>
</dbReference>
<proteinExistence type="predicted"/>
<dbReference type="InterPro" id="IPR004155">
    <property type="entry name" value="PBS_lyase_HEAT"/>
</dbReference>